<dbReference type="SUPFAM" id="SSF53697">
    <property type="entry name" value="SIS domain"/>
    <property type="match status" value="1"/>
</dbReference>
<proteinExistence type="predicted"/>
<keyword evidence="7" id="KW-1185">Reference proteome</keyword>
<keyword evidence="2" id="KW-0238">DNA-binding</keyword>
<gene>
    <name evidence="6" type="primary">ybbH_1</name>
    <name evidence="6" type="ORF">NCTC12151_00906</name>
</gene>
<dbReference type="Proteomes" id="UP000249005">
    <property type="component" value="Chromosome 1"/>
</dbReference>
<dbReference type="Gene3D" id="3.40.50.10490">
    <property type="entry name" value="Glucose-6-phosphate isomerase like protein, domain 1"/>
    <property type="match status" value="1"/>
</dbReference>
<accession>A0A2X4UC94</accession>
<organism evidence="6 7">
    <name type="scientific">Leminorella richardii</name>
    <dbReference type="NCBI Taxonomy" id="158841"/>
    <lineage>
        <taxon>Bacteria</taxon>
        <taxon>Pseudomonadati</taxon>
        <taxon>Pseudomonadota</taxon>
        <taxon>Gammaproteobacteria</taxon>
        <taxon>Enterobacterales</taxon>
        <taxon>Budviciaceae</taxon>
        <taxon>Leminorella</taxon>
    </lineage>
</organism>
<dbReference type="GO" id="GO:0003700">
    <property type="term" value="F:DNA-binding transcription factor activity"/>
    <property type="evidence" value="ECO:0007669"/>
    <property type="project" value="InterPro"/>
</dbReference>
<dbReference type="Pfam" id="PF01418">
    <property type="entry name" value="HTH_6"/>
    <property type="match status" value="1"/>
</dbReference>
<dbReference type="AlphaFoldDB" id="A0A2X4UC94"/>
<dbReference type="Gene3D" id="1.10.10.10">
    <property type="entry name" value="Winged helix-like DNA-binding domain superfamily/Winged helix DNA-binding domain"/>
    <property type="match status" value="1"/>
</dbReference>
<dbReference type="PANTHER" id="PTHR30514:SF1">
    <property type="entry name" value="HTH-TYPE TRANSCRIPTIONAL REGULATOR HEXR-RELATED"/>
    <property type="match status" value="1"/>
</dbReference>
<dbReference type="EMBL" id="LS483470">
    <property type="protein sequence ID" value="SQI36753.1"/>
    <property type="molecule type" value="Genomic_DNA"/>
</dbReference>
<dbReference type="CDD" id="cd05013">
    <property type="entry name" value="SIS_RpiR"/>
    <property type="match status" value="1"/>
</dbReference>
<evidence type="ECO:0000313" key="7">
    <source>
        <dbReference type="Proteomes" id="UP000249005"/>
    </source>
</evidence>
<dbReference type="PROSITE" id="PS51071">
    <property type="entry name" value="HTH_RPIR"/>
    <property type="match status" value="1"/>
</dbReference>
<evidence type="ECO:0000259" key="4">
    <source>
        <dbReference type="PROSITE" id="PS51071"/>
    </source>
</evidence>
<dbReference type="InterPro" id="IPR001347">
    <property type="entry name" value="SIS_dom"/>
</dbReference>
<keyword evidence="3" id="KW-0804">Transcription</keyword>
<dbReference type="InterPro" id="IPR000281">
    <property type="entry name" value="HTH_RpiR"/>
</dbReference>
<evidence type="ECO:0000259" key="5">
    <source>
        <dbReference type="PROSITE" id="PS51464"/>
    </source>
</evidence>
<dbReference type="GO" id="GO:0097367">
    <property type="term" value="F:carbohydrate derivative binding"/>
    <property type="evidence" value="ECO:0007669"/>
    <property type="project" value="InterPro"/>
</dbReference>
<dbReference type="PROSITE" id="PS51464">
    <property type="entry name" value="SIS"/>
    <property type="match status" value="1"/>
</dbReference>
<dbReference type="SUPFAM" id="SSF46689">
    <property type="entry name" value="Homeodomain-like"/>
    <property type="match status" value="1"/>
</dbReference>
<dbReference type="Pfam" id="PF01380">
    <property type="entry name" value="SIS"/>
    <property type="match status" value="1"/>
</dbReference>
<evidence type="ECO:0000256" key="3">
    <source>
        <dbReference type="ARBA" id="ARBA00023163"/>
    </source>
</evidence>
<dbReference type="GO" id="GO:1901135">
    <property type="term" value="P:carbohydrate derivative metabolic process"/>
    <property type="evidence" value="ECO:0007669"/>
    <property type="project" value="InterPro"/>
</dbReference>
<protein>
    <submittedName>
        <fullName evidence="6">Uncharacterized HTH-type transcriptional regulator ybbH</fullName>
    </submittedName>
</protein>
<evidence type="ECO:0000256" key="1">
    <source>
        <dbReference type="ARBA" id="ARBA00023015"/>
    </source>
</evidence>
<dbReference type="PANTHER" id="PTHR30514">
    <property type="entry name" value="GLUCOKINASE"/>
    <property type="match status" value="1"/>
</dbReference>
<evidence type="ECO:0000313" key="6">
    <source>
        <dbReference type="EMBL" id="SQI36753.1"/>
    </source>
</evidence>
<dbReference type="GO" id="GO:0003677">
    <property type="term" value="F:DNA binding"/>
    <property type="evidence" value="ECO:0007669"/>
    <property type="project" value="UniProtKB-KW"/>
</dbReference>
<dbReference type="InterPro" id="IPR046348">
    <property type="entry name" value="SIS_dom_sf"/>
</dbReference>
<name>A0A2X4UC94_9GAMM</name>
<keyword evidence="1" id="KW-0805">Transcription regulation</keyword>
<evidence type="ECO:0000256" key="2">
    <source>
        <dbReference type="ARBA" id="ARBA00023125"/>
    </source>
</evidence>
<dbReference type="InterPro" id="IPR035472">
    <property type="entry name" value="RpiR-like_SIS"/>
</dbReference>
<feature type="domain" description="HTH rpiR-type" evidence="4">
    <location>
        <begin position="1"/>
        <end position="75"/>
    </location>
</feature>
<feature type="domain" description="SIS" evidence="5">
    <location>
        <begin position="128"/>
        <end position="274"/>
    </location>
</feature>
<dbReference type="InterPro" id="IPR036388">
    <property type="entry name" value="WH-like_DNA-bd_sf"/>
</dbReference>
<dbReference type="KEGG" id="lri:NCTC12151_00906"/>
<dbReference type="InterPro" id="IPR047640">
    <property type="entry name" value="RpiR-like"/>
</dbReference>
<sequence length="298" mass="32871">MLGMITRQRPYFNPADQRIADYILHHSVDIKNMTIKTLASHCEVSESSISRFVKTLGIASYQMLKILIAEEVTIKASSTETEPDKSYVFEDISDNDSLTEIVEKLQHRYLSTVNDVTSLVNSAKIDAVVELIAKADVIAFFGIGSSTLAVENALMRFMRVGKRCIFFRDNSMFDIVANTLGANSLAIAISNSGESIPVVSSLKTVKEAGAATVCITSFPDASLVKYSDIALFTPTTHAPTGNHSARLRESMISKVAQMYLVDILYCAYAVTHFNESVHNLEKTDKASIRSRHKQSKSK</sequence>
<dbReference type="InterPro" id="IPR009057">
    <property type="entry name" value="Homeodomain-like_sf"/>
</dbReference>
<reference evidence="6 7" key="1">
    <citation type="submission" date="2018-06" db="EMBL/GenBank/DDBJ databases">
        <authorList>
            <consortium name="Pathogen Informatics"/>
            <person name="Doyle S."/>
        </authorList>
    </citation>
    <scope>NUCLEOTIDE SEQUENCE [LARGE SCALE GENOMIC DNA]</scope>
    <source>
        <strain evidence="6 7">NCTC12151</strain>
    </source>
</reference>